<evidence type="ECO:0008006" key="3">
    <source>
        <dbReference type="Google" id="ProtNLM"/>
    </source>
</evidence>
<gene>
    <name evidence="1" type="ORF">CKY28_11970</name>
</gene>
<protein>
    <recommendedName>
        <fullName evidence="3">Peptidase S1 domain-containing protein</fullName>
    </recommendedName>
</protein>
<dbReference type="InterPro" id="IPR009003">
    <property type="entry name" value="Peptidase_S1_PA"/>
</dbReference>
<accession>A0A2A2SGM1</accession>
<dbReference type="EMBL" id="NSLI01000003">
    <property type="protein sequence ID" value="PAX08406.1"/>
    <property type="molecule type" value="Genomic_DNA"/>
</dbReference>
<evidence type="ECO:0000313" key="1">
    <source>
        <dbReference type="EMBL" id="PAX08406.1"/>
    </source>
</evidence>
<name>A0A2A2SGM1_9SPHN</name>
<dbReference type="Proteomes" id="UP000218151">
    <property type="component" value="Unassembled WGS sequence"/>
</dbReference>
<dbReference type="AlphaFoldDB" id="A0A2A2SGM1"/>
<organism evidence="1 2">
    <name type="scientific">Sphingomonas lenta</name>
    <dbReference type="NCBI Taxonomy" id="1141887"/>
    <lineage>
        <taxon>Bacteria</taxon>
        <taxon>Pseudomonadati</taxon>
        <taxon>Pseudomonadota</taxon>
        <taxon>Alphaproteobacteria</taxon>
        <taxon>Sphingomonadales</taxon>
        <taxon>Sphingomonadaceae</taxon>
        <taxon>Sphingomonas</taxon>
    </lineage>
</organism>
<dbReference type="Gene3D" id="2.40.10.10">
    <property type="entry name" value="Trypsin-like serine proteases"/>
    <property type="match status" value="2"/>
</dbReference>
<dbReference type="InterPro" id="IPR043504">
    <property type="entry name" value="Peptidase_S1_PA_chymotrypsin"/>
</dbReference>
<evidence type="ECO:0000313" key="2">
    <source>
        <dbReference type="Proteomes" id="UP000218151"/>
    </source>
</evidence>
<comment type="caution">
    <text evidence="1">The sequence shown here is derived from an EMBL/GenBank/DDBJ whole genome shotgun (WGS) entry which is preliminary data.</text>
</comment>
<keyword evidence="2" id="KW-1185">Reference proteome</keyword>
<proteinExistence type="predicted"/>
<dbReference type="OrthoDB" id="8781117at2"/>
<dbReference type="SUPFAM" id="SSF50494">
    <property type="entry name" value="Trypsin-like serine proteases"/>
    <property type="match status" value="1"/>
</dbReference>
<sequence>MQTPLDALAQDAGEYAARYGVPLDEALRRLRAQEESVAATDAIARRFADRLTGIAIEHMPDYRIVVLLKGDAPVPEERLFVGGMAVPVLYRTGAAATRGEVVAAIERHQPALRANLPHAPSLGLNQRTGEMVVTVDQDDVELYGHDALLTDLTLNIGVPVRLRSVDRVANLSVEGGARVVGVSNTDGRRYACTTGFVVTDGARAGVVTAAHCPDALSYVDQDRRELPLTFIDQWGWGYQDVQLHLAAEPLRPYFFADTPKTRSRPVTGSRGRHSMRAGDFVCHRGERTGYSCAEVELTDFAPSGDLCGGDCTPTWVTVAGPVCRSGDSGGPVFVGTTALGLVKGASYAADGGCNFFYYMPIDFLPRGWTVLREGVTPLPVPPSPRP</sequence>
<reference evidence="2" key="1">
    <citation type="submission" date="2017-09" db="EMBL/GenBank/DDBJ databases">
        <authorList>
            <person name="Feng G."/>
            <person name="Zhu H."/>
        </authorList>
    </citation>
    <scope>NUCLEOTIDE SEQUENCE [LARGE SCALE GENOMIC DNA]</scope>
    <source>
        <strain evidence="2">1PNM-20</strain>
    </source>
</reference>